<protein>
    <submittedName>
        <fullName evidence="2">Uncharacterized protein</fullName>
    </submittedName>
</protein>
<evidence type="ECO:0000313" key="3">
    <source>
        <dbReference type="Proteomes" id="UP000676336"/>
    </source>
</evidence>
<reference evidence="2" key="1">
    <citation type="submission" date="2021-02" db="EMBL/GenBank/DDBJ databases">
        <authorList>
            <person name="Nowell W R."/>
        </authorList>
    </citation>
    <scope>NUCLEOTIDE SEQUENCE</scope>
</reference>
<gene>
    <name evidence="2" type="ORF">SMN809_LOCUS47130</name>
</gene>
<organism evidence="2 3">
    <name type="scientific">Rotaria magnacalcarata</name>
    <dbReference type="NCBI Taxonomy" id="392030"/>
    <lineage>
        <taxon>Eukaryota</taxon>
        <taxon>Metazoa</taxon>
        <taxon>Spiralia</taxon>
        <taxon>Gnathifera</taxon>
        <taxon>Rotifera</taxon>
        <taxon>Eurotatoria</taxon>
        <taxon>Bdelloidea</taxon>
        <taxon>Philodinida</taxon>
        <taxon>Philodinidae</taxon>
        <taxon>Rotaria</taxon>
    </lineage>
</organism>
<keyword evidence="1" id="KW-0175">Coiled coil</keyword>
<feature type="non-terminal residue" evidence="2">
    <location>
        <position position="62"/>
    </location>
</feature>
<sequence>MLPESSSSQQTLAQQLPYVNDPYIIDIVKVTEDRVAELELELQQQKLYVDEVETKMANLKYQ</sequence>
<dbReference type="Proteomes" id="UP000676336">
    <property type="component" value="Unassembled WGS sequence"/>
</dbReference>
<dbReference type="EMBL" id="CAJOBI010148372">
    <property type="protein sequence ID" value="CAF4799872.1"/>
    <property type="molecule type" value="Genomic_DNA"/>
</dbReference>
<name>A0A8S3BBE7_9BILA</name>
<proteinExistence type="predicted"/>
<dbReference type="AlphaFoldDB" id="A0A8S3BBE7"/>
<feature type="coiled-coil region" evidence="1">
    <location>
        <begin position="28"/>
        <end position="55"/>
    </location>
</feature>
<comment type="caution">
    <text evidence="2">The sequence shown here is derived from an EMBL/GenBank/DDBJ whole genome shotgun (WGS) entry which is preliminary data.</text>
</comment>
<evidence type="ECO:0000313" key="2">
    <source>
        <dbReference type="EMBL" id="CAF4799872.1"/>
    </source>
</evidence>
<evidence type="ECO:0000256" key="1">
    <source>
        <dbReference type="SAM" id="Coils"/>
    </source>
</evidence>
<accession>A0A8S3BBE7</accession>